<comment type="caution">
    <text evidence="2">The sequence shown here is derived from an EMBL/GenBank/DDBJ whole genome shotgun (WGS) entry which is preliminary data.</text>
</comment>
<dbReference type="Proteomes" id="UP000440713">
    <property type="component" value="Unassembled WGS sequence"/>
</dbReference>
<dbReference type="InterPro" id="IPR003425">
    <property type="entry name" value="CCB3/YggT"/>
</dbReference>
<dbReference type="GO" id="GO:0016020">
    <property type="term" value="C:membrane"/>
    <property type="evidence" value="ECO:0007669"/>
    <property type="project" value="InterPro"/>
</dbReference>
<protein>
    <submittedName>
        <fullName evidence="2">YggT family protein</fullName>
    </submittedName>
</protein>
<keyword evidence="1" id="KW-1133">Transmembrane helix</keyword>
<organism evidence="2 3">
    <name type="scientific">Peptostreptococcus porci</name>
    <dbReference type="NCBI Taxonomy" id="2652282"/>
    <lineage>
        <taxon>Bacteria</taxon>
        <taxon>Bacillati</taxon>
        <taxon>Bacillota</taxon>
        <taxon>Clostridia</taxon>
        <taxon>Peptostreptococcales</taxon>
        <taxon>Peptostreptococcaceae</taxon>
        <taxon>Peptostreptococcus</taxon>
    </lineage>
</organism>
<keyword evidence="1" id="KW-0812">Transmembrane</keyword>
<reference evidence="2 3" key="1">
    <citation type="submission" date="2019-08" db="EMBL/GenBank/DDBJ databases">
        <title>In-depth cultivation of the pig gut microbiome towards novel bacterial diversity and tailored functional studies.</title>
        <authorList>
            <person name="Wylensek D."/>
            <person name="Hitch T.C.A."/>
            <person name="Clavel T."/>
        </authorList>
    </citation>
    <scope>NUCLEOTIDE SEQUENCE [LARGE SCALE GENOMIC DNA]</scope>
    <source>
        <strain evidence="2 3">WCA-SAB-591-4A-A</strain>
    </source>
</reference>
<dbReference type="Pfam" id="PF02325">
    <property type="entry name" value="CCB3_YggT"/>
    <property type="match status" value="1"/>
</dbReference>
<feature type="transmembrane region" description="Helical" evidence="1">
    <location>
        <begin position="7"/>
        <end position="28"/>
    </location>
</feature>
<keyword evidence="3" id="KW-1185">Reference proteome</keyword>
<keyword evidence="1" id="KW-0472">Membrane</keyword>
<dbReference type="RefSeq" id="WP_154537265.1">
    <property type="nucleotide sequence ID" value="NZ_JAQYHJ010000077.1"/>
</dbReference>
<name>A0A6N7X197_9FIRM</name>
<proteinExistence type="predicted"/>
<sequence>MEVLKIALIKLIDIIIWVVIAKSILSWFPGTQDSKFYRVLDDFTSPIEIPVRKIFGRFMTGPLDFTPMVVIIVLMIISRLVYMFL</sequence>
<accession>A0A6N7X197</accession>
<evidence type="ECO:0000313" key="2">
    <source>
        <dbReference type="EMBL" id="MST61891.1"/>
    </source>
</evidence>
<gene>
    <name evidence="2" type="ORF">FYJ71_02745</name>
</gene>
<feature type="transmembrane region" description="Helical" evidence="1">
    <location>
        <begin position="65"/>
        <end position="84"/>
    </location>
</feature>
<evidence type="ECO:0000256" key="1">
    <source>
        <dbReference type="SAM" id="Phobius"/>
    </source>
</evidence>
<dbReference type="EMBL" id="VUNE01000001">
    <property type="protein sequence ID" value="MST61891.1"/>
    <property type="molecule type" value="Genomic_DNA"/>
</dbReference>
<dbReference type="AlphaFoldDB" id="A0A6N7X197"/>
<evidence type="ECO:0000313" key="3">
    <source>
        <dbReference type="Proteomes" id="UP000440713"/>
    </source>
</evidence>